<sequence length="193" mass="21593">MNALLPTSRLLIEPPMPLAAAIAWTTLEERQRAETFGSERRRREFLTWRAIIRRELGRNIRIAYDEVGAPLLPDGEACVSVAHCADRVAVCLSPNRCAVDIEPADRDFTRAANRFLTPSEAALADDPHWPGFVWCAKETLYKYAGRRNLDFRKDLRIESAHLAAGRIIGRIGDELPLELAARCIDGCLVTAIL</sequence>
<dbReference type="InterPro" id="IPR037143">
    <property type="entry name" value="4-PPantetheinyl_Trfase_dom_sf"/>
</dbReference>
<dbReference type="AlphaFoldDB" id="A0A9D1Z1V3"/>
<dbReference type="EMBL" id="DXDA01000068">
    <property type="protein sequence ID" value="HIY69580.1"/>
    <property type="molecule type" value="Genomic_DNA"/>
</dbReference>
<name>A0A9D1Z1V3_9BACT</name>
<dbReference type="InterPro" id="IPR008278">
    <property type="entry name" value="4-PPantetheinyl_Trfase_dom"/>
</dbReference>
<reference evidence="3" key="2">
    <citation type="submission" date="2021-04" db="EMBL/GenBank/DDBJ databases">
        <authorList>
            <person name="Gilroy R."/>
        </authorList>
    </citation>
    <scope>NUCLEOTIDE SEQUENCE</scope>
    <source>
        <strain evidence="3">5134</strain>
    </source>
</reference>
<evidence type="ECO:0000259" key="2">
    <source>
        <dbReference type="Pfam" id="PF01648"/>
    </source>
</evidence>
<gene>
    <name evidence="3" type="ORF">H9828_09210</name>
</gene>
<keyword evidence="1 3" id="KW-0808">Transferase</keyword>
<dbReference type="Gene3D" id="3.90.470.20">
    <property type="entry name" value="4'-phosphopantetheinyl transferase domain"/>
    <property type="match status" value="1"/>
</dbReference>
<comment type="caution">
    <text evidence="3">The sequence shown here is derived from an EMBL/GenBank/DDBJ whole genome shotgun (WGS) entry which is preliminary data.</text>
</comment>
<evidence type="ECO:0000256" key="1">
    <source>
        <dbReference type="ARBA" id="ARBA00022679"/>
    </source>
</evidence>
<dbReference type="GO" id="GO:0008897">
    <property type="term" value="F:holo-[acyl-carrier-protein] synthase activity"/>
    <property type="evidence" value="ECO:0007669"/>
    <property type="project" value="InterPro"/>
</dbReference>
<dbReference type="Pfam" id="PF01648">
    <property type="entry name" value="ACPS"/>
    <property type="match status" value="1"/>
</dbReference>
<evidence type="ECO:0000313" key="3">
    <source>
        <dbReference type="EMBL" id="HIY69580.1"/>
    </source>
</evidence>
<organism evidence="3 4">
    <name type="scientific">Candidatus Alistipes intestinigallinarum</name>
    <dbReference type="NCBI Taxonomy" id="2838440"/>
    <lineage>
        <taxon>Bacteria</taxon>
        <taxon>Pseudomonadati</taxon>
        <taxon>Bacteroidota</taxon>
        <taxon>Bacteroidia</taxon>
        <taxon>Bacteroidales</taxon>
        <taxon>Rikenellaceae</taxon>
        <taxon>Alistipes</taxon>
    </lineage>
</organism>
<accession>A0A9D1Z1V3</accession>
<proteinExistence type="predicted"/>
<dbReference type="SUPFAM" id="SSF56214">
    <property type="entry name" value="4'-phosphopantetheinyl transferase"/>
    <property type="match status" value="2"/>
</dbReference>
<dbReference type="Proteomes" id="UP000886844">
    <property type="component" value="Unassembled WGS sequence"/>
</dbReference>
<reference evidence="3" key="1">
    <citation type="journal article" date="2021" name="PeerJ">
        <title>Extensive microbial diversity within the chicken gut microbiome revealed by metagenomics and culture.</title>
        <authorList>
            <person name="Gilroy R."/>
            <person name="Ravi A."/>
            <person name="Getino M."/>
            <person name="Pursley I."/>
            <person name="Horton D.L."/>
            <person name="Alikhan N.F."/>
            <person name="Baker D."/>
            <person name="Gharbi K."/>
            <person name="Hall N."/>
            <person name="Watson M."/>
            <person name="Adriaenssens E.M."/>
            <person name="Foster-Nyarko E."/>
            <person name="Jarju S."/>
            <person name="Secka A."/>
            <person name="Antonio M."/>
            <person name="Oren A."/>
            <person name="Chaudhuri R.R."/>
            <person name="La Ragione R."/>
            <person name="Hildebrand F."/>
            <person name="Pallen M.J."/>
        </authorList>
    </citation>
    <scope>NUCLEOTIDE SEQUENCE</scope>
    <source>
        <strain evidence="3">5134</strain>
    </source>
</reference>
<evidence type="ECO:0000313" key="4">
    <source>
        <dbReference type="Proteomes" id="UP000886844"/>
    </source>
</evidence>
<protein>
    <submittedName>
        <fullName evidence="3">4'-phosphopantetheinyl transferase superfamily protein</fullName>
    </submittedName>
</protein>
<dbReference type="GO" id="GO:0000287">
    <property type="term" value="F:magnesium ion binding"/>
    <property type="evidence" value="ECO:0007669"/>
    <property type="project" value="InterPro"/>
</dbReference>
<feature type="domain" description="4'-phosphopantetheinyl transferase" evidence="2">
    <location>
        <begin position="97"/>
        <end position="170"/>
    </location>
</feature>